<dbReference type="GO" id="GO:0006629">
    <property type="term" value="P:lipid metabolic process"/>
    <property type="evidence" value="ECO:0007669"/>
    <property type="project" value="InterPro"/>
</dbReference>
<feature type="domain" description="Fatty acid desaturase" evidence="1">
    <location>
        <begin position="83"/>
        <end position="324"/>
    </location>
</feature>
<name>A0A9P4UWU7_9PLEO</name>
<proteinExistence type="predicted"/>
<gene>
    <name evidence="2" type="ORF">EJ04DRAFT_136518</name>
</gene>
<evidence type="ECO:0000313" key="2">
    <source>
        <dbReference type="EMBL" id="KAF2727545.1"/>
    </source>
</evidence>
<comment type="caution">
    <text evidence="2">The sequence shown here is derived from an EMBL/GenBank/DDBJ whole genome shotgun (WGS) entry which is preliminary data.</text>
</comment>
<sequence>MSSAQTLTVTYTKLVDKPKPNTSKPGQKLGNPSVFEQLHNFRSLIPKEILREWERPTGLRSAIPIAQDWLIITAAHQLYSRYPGWGTFAVSVILMAWGQRGLSNLAHDSIHRNLAASKNTNDLLANVFLAPPLMSTSRLQRLDHTAHHHYLGTKDDPDHGIHNETSLRHYRNGRFDHTSIGSLFLYDFPDPKVFLNYALGSLTSAPLLITGWWLAATLLFSFLDPNPSSHAFQGISPTFPILFHTARLTLSYACFIFREIIDHSGLPSSSILEFTRTSPCCNVFQRFLQPHDDNYHLLHHLMPKVPMSKLHETHLWLVDNVPVYEKANRHTTYFSGENPLFTQSLHKHTLEKKAC</sequence>
<evidence type="ECO:0000259" key="1">
    <source>
        <dbReference type="Pfam" id="PF00487"/>
    </source>
</evidence>
<dbReference type="OrthoDB" id="10036481at2759"/>
<protein>
    <recommendedName>
        <fullName evidence="1">Fatty acid desaturase domain-containing protein</fullName>
    </recommendedName>
</protein>
<keyword evidence="3" id="KW-1185">Reference proteome</keyword>
<accession>A0A9P4UWU7</accession>
<organism evidence="2 3">
    <name type="scientific">Polyplosphaeria fusca</name>
    <dbReference type="NCBI Taxonomy" id="682080"/>
    <lineage>
        <taxon>Eukaryota</taxon>
        <taxon>Fungi</taxon>
        <taxon>Dikarya</taxon>
        <taxon>Ascomycota</taxon>
        <taxon>Pezizomycotina</taxon>
        <taxon>Dothideomycetes</taxon>
        <taxon>Pleosporomycetidae</taxon>
        <taxon>Pleosporales</taxon>
        <taxon>Tetraplosphaeriaceae</taxon>
        <taxon>Polyplosphaeria</taxon>
    </lineage>
</organism>
<reference evidence="2" key="1">
    <citation type="journal article" date="2020" name="Stud. Mycol.">
        <title>101 Dothideomycetes genomes: a test case for predicting lifestyles and emergence of pathogens.</title>
        <authorList>
            <person name="Haridas S."/>
            <person name="Albert R."/>
            <person name="Binder M."/>
            <person name="Bloem J."/>
            <person name="Labutti K."/>
            <person name="Salamov A."/>
            <person name="Andreopoulos B."/>
            <person name="Baker S."/>
            <person name="Barry K."/>
            <person name="Bills G."/>
            <person name="Bluhm B."/>
            <person name="Cannon C."/>
            <person name="Castanera R."/>
            <person name="Culley D."/>
            <person name="Daum C."/>
            <person name="Ezra D."/>
            <person name="Gonzalez J."/>
            <person name="Henrissat B."/>
            <person name="Kuo A."/>
            <person name="Liang C."/>
            <person name="Lipzen A."/>
            <person name="Lutzoni F."/>
            <person name="Magnuson J."/>
            <person name="Mondo S."/>
            <person name="Nolan M."/>
            <person name="Ohm R."/>
            <person name="Pangilinan J."/>
            <person name="Park H.-J."/>
            <person name="Ramirez L."/>
            <person name="Alfaro M."/>
            <person name="Sun H."/>
            <person name="Tritt A."/>
            <person name="Yoshinaga Y."/>
            <person name="Zwiers L.-H."/>
            <person name="Turgeon B."/>
            <person name="Goodwin S."/>
            <person name="Spatafora J."/>
            <person name="Crous P."/>
            <person name="Grigoriev I."/>
        </authorList>
    </citation>
    <scope>NUCLEOTIDE SEQUENCE</scope>
    <source>
        <strain evidence="2">CBS 125425</strain>
    </source>
</reference>
<dbReference type="InterPro" id="IPR005804">
    <property type="entry name" value="FA_desaturase_dom"/>
</dbReference>
<dbReference type="EMBL" id="ML996326">
    <property type="protein sequence ID" value="KAF2727545.1"/>
    <property type="molecule type" value="Genomic_DNA"/>
</dbReference>
<dbReference type="Proteomes" id="UP000799444">
    <property type="component" value="Unassembled WGS sequence"/>
</dbReference>
<dbReference type="Pfam" id="PF00487">
    <property type="entry name" value="FA_desaturase"/>
    <property type="match status" value="1"/>
</dbReference>
<dbReference type="AlphaFoldDB" id="A0A9P4UWU7"/>
<evidence type="ECO:0000313" key="3">
    <source>
        <dbReference type="Proteomes" id="UP000799444"/>
    </source>
</evidence>